<name>A0AAW0WYQ5_CHEQU</name>
<feature type="signal peptide" evidence="3">
    <location>
        <begin position="1"/>
        <end position="19"/>
    </location>
</feature>
<feature type="compositionally biased region" description="Basic and acidic residues" evidence="1">
    <location>
        <begin position="273"/>
        <end position="297"/>
    </location>
</feature>
<keyword evidence="5" id="KW-1185">Reference proteome</keyword>
<feature type="region of interest" description="Disordered" evidence="1">
    <location>
        <begin position="78"/>
        <end position="136"/>
    </location>
</feature>
<feature type="compositionally biased region" description="Basic and acidic residues" evidence="1">
    <location>
        <begin position="78"/>
        <end position="94"/>
    </location>
</feature>
<feature type="chain" id="PRO_5043900831" evidence="3">
    <location>
        <begin position="20"/>
        <end position="736"/>
    </location>
</feature>
<dbReference type="AlphaFoldDB" id="A0AAW0WYQ5"/>
<proteinExistence type="predicted"/>
<dbReference type="PROSITE" id="PS51257">
    <property type="entry name" value="PROKAR_LIPOPROTEIN"/>
    <property type="match status" value="1"/>
</dbReference>
<evidence type="ECO:0000313" key="5">
    <source>
        <dbReference type="Proteomes" id="UP001445076"/>
    </source>
</evidence>
<feature type="compositionally biased region" description="Low complexity" evidence="1">
    <location>
        <begin position="97"/>
        <end position="123"/>
    </location>
</feature>
<feature type="compositionally biased region" description="Basic and acidic residues" evidence="1">
    <location>
        <begin position="327"/>
        <end position="341"/>
    </location>
</feature>
<evidence type="ECO:0000256" key="3">
    <source>
        <dbReference type="SAM" id="SignalP"/>
    </source>
</evidence>
<feature type="compositionally biased region" description="Basic and acidic residues" evidence="1">
    <location>
        <begin position="349"/>
        <end position="375"/>
    </location>
</feature>
<protein>
    <submittedName>
        <fullName evidence="4">Uncharacterized protein</fullName>
    </submittedName>
</protein>
<dbReference type="Proteomes" id="UP001445076">
    <property type="component" value="Unassembled WGS sequence"/>
</dbReference>
<comment type="caution">
    <text evidence="4">The sequence shown here is derived from an EMBL/GenBank/DDBJ whole genome shotgun (WGS) entry which is preliminary data.</text>
</comment>
<keyword evidence="3" id="KW-0732">Signal</keyword>
<feature type="compositionally biased region" description="Low complexity" evidence="1">
    <location>
        <begin position="166"/>
        <end position="176"/>
    </location>
</feature>
<feature type="transmembrane region" description="Helical" evidence="2">
    <location>
        <begin position="653"/>
        <end position="676"/>
    </location>
</feature>
<dbReference type="EMBL" id="JARKIK010000057">
    <property type="protein sequence ID" value="KAK8732398.1"/>
    <property type="molecule type" value="Genomic_DNA"/>
</dbReference>
<feature type="region of interest" description="Disordered" evidence="1">
    <location>
        <begin position="273"/>
        <end position="409"/>
    </location>
</feature>
<sequence>MRLTVLLLAVSTLSAGCWAGSSDAINTERGGEEPLLQQQQHHPALPRGEEEQLLKQQQQHLTLHPHTPLLAVTLHAQDAGHSDSEVRSGQDDPRVFGSSSQSSTSQQYLQSSSLGGSSVDVSGALWSDDNNTPERQPFHLSELLSSSSAQQVSLWPDPPHPPPPTSATGTSSSLPPVRGSDTPSSGDLAPRTFSHNTHKTEQRQDVPFTGNRNHRRLLQESPRIHRVNRTPRINRKHLQAFTFGGMPLNARYLKTNIQIDRGKLSPRKRLKEFAEERESSVIDQENGVKEESEEYQHDGSQTFPSSQEESGVSELLPAKRNVTSQQAHEHSKEIRHEKLTRDFPAQLTKQEESTERFSKENKLREVNEGARRDSNGEITNTVNRGVESLADSSRDPSLNETASDRPQKVNLDTLEMELSEKEEEAASDLLLAISILQHHLVPDTSPPRREAHAHNALSQALVDHSRFSDSSEPRRAYHMPHNAQENSKKFNIEIFDTLSPGSDEVVGEVELMEANSVHHTTNLQEEADLRERAGSRYRWFVLVLVGNCSVIKPRMTTFVTFLKAALSAKLSIDYNDVFVPSVFCDNTFMVNISLNALKYPQVEVRLRKLAEANTTLLEISEEIFYLEKILTKRSDEEEPNFQTIIKKPDDVELVIYIAVGCMCVFILLSVVIVMLIRLCRQDGDTLDLGKPHPHQIIPRSLDFPIRRPNVIYSHRFSQALIPGKCGRRGLEEGQTS</sequence>
<gene>
    <name evidence="4" type="ORF">OTU49_007073</name>
</gene>
<feature type="non-terminal residue" evidence="4">
    <location>
        <position position="736"/>
    </location>
</feature>
<accession>A0AAW0WYQ5</accession>
<evidence type="ECO:0000313" key="4">
    <source>
        <dbReference type="EMBL" id="KAK8732398.1"/>
    </source>
</evidence>
<evidence type="ECO:0000256" key="1">
    <source>
        <dbReference type="SAM" id="MobiDB-lite"/>
    </source>
</evidence>
<feature type="compositionally biased region" description="Polar residues" evidence="1">
    <location>
        <begin position="298"/>
        <end position="310"/>
    </location>
</feature>
<feature type="region of interest" description="Disordered" evidence="1">
    <location>
        <begin position="149"/>
        <end position="222"/>
    </location>
</feature>
<organism evidence="4 5">
    <name type="scientific">Cherax quadricarinatus</name>
    <name type="common">Australian red claw crayfish</name>
    <dbReference type="NCBI Taxonomy" id="27406"/>
    <lineage>
        <taxon>Eukaryota</taxon>
        <taxon>Metazoa</taxon>
        <taxon>Ecdysozoa</taxon>
        <taxon>Arthropoda</taxon>
        <taxon>Crustacea</taxon>
        <taxon>Multicrustacea</taxon>
        <taxon>Malacostraca</taxon>
        <taxon>Eumalacostraca</taxon>
        <taxon>Eucarida</taxon>
        <taxon>Decapoda</taxon>
        <taxon>Pleocyemata</taxon>
        <taxon>Astacidea</taxon>
        <taxon>Parastacoidea</taxon>
        <taxon>Parastacidae</taxon>
        <taxon>Cherax</taxon>
    </lineage>
</organism>
<keyword evidence="2" id="KW-0812">Transmembrane</keyword>
<keyword evidence="2" id="KW-0472">Membrane</keyword>
<keyword evidence="2" id="KW-1133">Transmembrane helix</keyword>
<evidence type="ECO:0000256" key="2">
    <source>
        <dbReference type="SAM" id="Phobius"/>
    </source>
</evidence>
<feature type="compositionally biased region" description="Pro residues" evidence="1">
    <location>
        <begin position="156"/>
        <end position="165"/>
    </location>
</feature>
<reference evidence="4 5" key="1">
    <citation type="journal article" date="2024" name="BMC Genomics">
        <title>Genome assembly of redclaw crayfish (Cherax quadricarinatus) provides insights into its immune adaptation and hypoxia tolerance.</title>
        <authorList>
            <person name="Liu Z."/>
            <person name="Zheng J."/>
            <person name="Li H."/>
            <person name="Fang K."/>
            <person name="Wang S."/>
            <person name="He J."/>
            <person name="Zhou D."/>
            <person name="Weng S."/>
            <person name="Chi M."/>
            <person name="Gu Z."/>
            <person name="He J."/>
            <person name="Li F."/>
            <person name="Wang M."/>
        </authorList>
    </citation>
    <scope>NUCLEOTIDE SEQUENCE [LARGE SCALE GENOMIC DNA]</scope>
    <source>
        <strain evidence="4">ZL_2023a</strain>
    </source>
</reference>